<dbReference type="AlphaFoldDB" id="A0A955I2S3"/>
<comment type="caution">
    <text evidence="1">The sequence shown here is derived from an EMBL/GenBank/DDBJ whole genome shotgun (WGS) entry which is preliminary data.</text>
</comment>
<accession>A0A955I2S3</accession>
<sequence>MERNMYGGERSALNFVELFLRHSSSFLDIHKLINSAMDHDISLGWWIMSLLYSTEQIFSVGTSTLKRRPQSDYHYRNKKNLIDPIVENHILRIYYFHTVPIHWLDHLLGVRLCAFTDIEDFHVYRLSNHQTLDKLKKRIIEYVTFLTSNQHERTLERTKSILKILEMLQEHLPANL</sequence>
<protein>
    <submittedName>
        <fullName evidence="1">Uncharacterized protein</fullName>
    </submittedName>
</protein>
<proteinExistence type="predicted"/>
<dbReference type="EMBL" id="JAGQLN010000007">
    <property type="protein sequence ID" value="MCA9376752.1"/>
    <property type="molecule type" value="Genomic_DNA"/>
</dbReference>
<gene>
    <name evidence="1" type="ORF">KC685_02425</name>
</gene>
<reference evidence="1" key="1">
    <citation type="submission" date="2020-04" db="EMBL/GenBank/DDBJ databases">
        <authorList>
            <person name="Zhang T."/>
        </authorList>
    </citation>
    <scope>NUCLEOTIDE SEQUENCE</scope>
    <source>
        <strain evidence="1">HKST-UBA17</strain>
    </source>
</reference>
<name>A0A955I2S3_9BACT</name>
<evidence type="ECO:0000313" key="2">
    <source>
        <dbReference type="Proteomes" id="UP000741282"/>
    </source>
</evidence>
<organism evidence="1 2">
    <name type="scientific">Candidatus Dojkabacteria bacterium</name>
    <dbReference type="NCBI Taxonomy" id="2099670"/>
    <lineage>
        <taxon>Bacteria</taxon>
        <taxon>Candidatus Dojkabacteria</taxon>
    </lineage>
</organism>
<dbReference type="Proteomes" id="UP000741282">
    <property type="component" value="Unassembled WGS sequence"/>
</dbReference>
<evidence type="ECO:0000313" key="1">
    <source>
        <dbReference type="EMBL" id="MCA9376752.1"/>
    </source>
</evidence>
<reference evidence="1" key="2">
    <citation type="journal article" date="2021" name="Microbiome">
        <title>Successional dynamics and alternative stable states in a saline activated sludge microbial community over 9 years.</title>
        <authorList>
            <person name="Wang Y."/>
            <person name="Ye J."/>
            <person name="Ju F."/>
            <person name="Liu L."/>
            <person name="Boyd J.A."/>
            <person name="Deng Y."/>
            <person name="Parks D.H."/>
            <person name="Jiang X."/>
            <person name="Yin X."/>
            <person name="Woodcroft B.J."/>
            <person name="Tyson G.W."/>
            <person name="Hugenholtz P."/>
            <person name="Polz M.F."/>
            <person name="Zhang T."/>
        </authorList>
    </citation>
    <scope>NUCLEOTIDE SEQUENCE</scope>
    <source>
        <strain evidence="1">HKST-UBA17</strain>
    </source>
</reference>